<keyword evidence="2" id="KW-1185">Reference proteome</keyword>
<evidence type="ECO:0000313" key="1">
    <source>
        <dbReference type="EMBL" id="KAI0036890.1"/>
    </source>
</evidence>
<sequence length="332" mass="35275">MFTTLALFVSTIAAQSVVPIVATTSTIIPYPSATLISSDAQTFIQSNWGLSKGKIQNGASNVDFVADPFPNNPAPRVSSNTSGPVLRVTYPAGSFSNNNLGGTQLYSLWNSSGNPFESMMISYEVAFGVNFDWVKGGKLPGLRGGAPNGCSGGNQADGVSCFSTRTMWRTNGAGEIYAYVPRDNNICGASGVQCNDEFGASIGRGDFTFVSGQWNKVTMVIWLNSPVDTANGRAQMYYNDILAIDQSNMVFRTSDNLTANGLYLSTFFGGGDSSWAPQTDQQTYFRNFELFGGPNPSNLTGAKIQNAAVSARSSTGSVWLYLAFAAVGALVL</sequence>
<organism evidence="1 2">
    <name type="scientific">Vararia minispora EC-137</name>
    <dbReference type="NCBI Taxonomy" id="1314806"/>
    <lineage>
        <taxon>Eukaryota</taxon>
        <taxon>Fungi</taxon>
        <taxon>Dikarya</taxon>
        <taxon>Basidiomycota</taxon>
        <taxon>Agaricomycotina</taxon>
        <taxon>Agaricomycetes</taxon>
        <taxon>Russulales</taxon>
        <taxon>Lachnocladiaceae</taxon>
        <taxon>Vararia</taxon>
    </lineage>
</organism>
<protein>
    <submittedName>
        <fullName evidence="1">Polysaccharide lyase family 14 protein</fullName>
    </submittedName>
</protein>
<gene>
    <name evidence="1" type="ORF">K488DRAFT_81632</name>
</gene>
<dbReference type="Proteomes" id="UP000814128">
    <property type="component" value="Unassembled WGS sequence"/>
</dbReference>
<dbReference type="EMBL" id="MU273467">
    <property type="protein sequence ID" value="KAI0036890.1"/>
    <property type="molecule type" value="Genomic_DNA"/>
</dbReference>
<accession>A0ACB8QZ12</accession>
<reference evidence="1" key="2">
    <citation type="journal article" date="2022" name="New Phytol.">
        <title>Evolutionary transition to the ectomycorrhizal habit in the genomes of a hyperdiverse lineage of mushroom-forming fungi.</title>
        <authorList>
            <person name="Looney B."/>
            <person name="Miyauchi S."/>
            <person name="Morin E."/>
            <person name="Drula E."/>
            <person name="Courty P.E."/>
            <person name="Kohler A."/>
            <person name="Kuo A."/>
            <person name="LaButti K."/>
            <person name="Pangilinan J."/>
            <person name="Lipzen A."/>
            <person name="Riley R."/>
            <person name="Andreopoulos W."/>
            <person name="He G."/>
            <person name="Johnson J."/>
            <person name="Nolan M."/>
            <person name="Tritt A."/>
            <person name="Barry K.W."/>
            <person name="Grigoriev I.V."/>
            <person name="Nagy L.G."/>
            <person name="Hibbett D."/>
            <person name="Henrissat B."/>
            <person name="Matheny P.B."/>
            <person name="Labbe J."/>
            <person name="Martin F.M."/>
        </authorList>
    </citation>
    <scope>NUCLEOTIDE SEQUENCE</scope>
    <source>
        <strain evidence="1">EC-137</strain>
    </source>
</reference>
<name>A0ACB8QZ12_9AGAM</name>
<proteinExistence type="predicted"/>
<reference evidence="1" key="1">
    <citation type="submission" date="2021-02" db="EMBL/GenBank/DDBJ databases">
        <authorList>
            <consortium name="DOE Joint Genome Institute"/>
            <person name="Ahrendt S."/>
            <person name="Looney B.P."/>
            <person name="Miyauchi S."/>
            <person name="Morin E."/>
            <person name="Drula E."/>
            <person name="Courty P.E."/>
            <person name="Chicoki N."/>
            <person name="Fauchery L."/>
            <person name="Kohler A."/>
            <person name="Kuo A."/>
            <person name="Labutti K."/>
            <person name="Pangilinan J."/>
            <person name="Lipzen A."/>
            <person name="Riley R."/>
            <person name="Andreopoulos W."/>
            <person name="He G."/>
            <person name="Johnson J."/>
            <person name="Barry K.W."/>
            <person name="Grigoriev I.V."/>
            <person name="Nagy L."/>
            <person name="Hibbett D."/>
            <person name="Henrissat B."/>
            <person name="Matheny P.B."/>
            <person name="Labbe J."/>
            <person name="Martin F."/>
        </authorList>
    </citation>
    <scope>NUCLEOTIDE SEQUENCE</scope>
    <source>
        <strain evidence="1">EC-137</strain>
    </source>
</reference>
<comment type="caution">
    <text evidence="1">The sequence shown here is derived from an EMBL/GenBank/DDBJ whole genome shotgun (WGS) entry which is preliminary data.</text>
</comment>
<evidence type="ECO:0000313" key="2">
    <source>
        <dbReference type="Proteomes" id="UP000814128"/>
    </source>
</evidence>
<keyword evidence="1" id="KW-0456">Lyase</keyword>